<dbReference type="WBParaSite" id="maker-uti_cns_0046259-snap-gene-0.6-mRNA-1">
    <property type="protein sequence ID" value="maker-uti_cns_0046259-snap-gene-0.6-mRNA-1"/>
    <property type="gene ID" value="maker-uti_cns_0046259-snap-gene-0.6"/>
</dbReference>
<sequence length="25" mass="2541">MRTRQPAACTSGGGQSSTTMPATSR</sequence>
<dbReference type="AlphaFoldDB" id="A0A1I8J7G9"/>
<evidence type="ECO:0000256" key="1">
    <source>
        <dbReference type="SAM" id="MobiDB-lite"/>
    </source>
</evidence>
<name>A0A1I8J7G9_9PLAT</name>
<keyword evidence="2" id="KW-1185">Reference proteome</keyword>
<organism evidence="2 3">
    <name type="scientific">Macrostomum lignano</name>
    <dbReference type="NCBI Taxonomy" id="282301"/>
    <lineage>
        <taxon>Eukaryota</taxon>
        <taxon>Metazoa</taxon>
        <taxon>Spiralia</taxon>
        <taxon>Lophotrochozoa</taxon>
        <taxon>Platyhelminthes</taxon>
        <taxon>Rhabditophora</taxon>
        <taxon>Macrostomorpha</taxon>
        <taxon>Macrostomida</taxon>
        <taxon>Macrostomidae</taxon>
        <taxon>Macrostomum</taxon>
    </lineage>
</organism>
<protein>
    <submittedName>
        <fullName evidence="3">Uncharacterized protein</fullName>
    </submittedName>
</protein>
<feature type="compositionally biased region" description="Polar residues" evidence="1">
    <location>
        <begin position="16"/>
        <end position="25"/>
    </location>
</feature>
<feature type="region of interest" description="Disordered" evidence="1">
    <location>
        <begin position="1"/>
        <end position="25"/>
    </location>
</feature>
<evidence type="ECO:0000313" key="3">
    <source>
        <dbReference type="WBParaSite" id="maker-uti_cns_0046259-snap-gene-0.6-mRNA-1"/>
    </source>
</evidence>
<dbReference type="Proteomes" id="UP000095280">
    <property type="component" value="Unplaced"/>
</dbReference>
<proteinExistence type="predicted"/>
<accession>A0A1I8J7G9</accession>
<evidence type="ECO:0000313" key="2">
    <source>
        <dbReference type="Proteomes" id="UP000095280"/>
    </source>
</evidence>
<reference evidence="3" key="1">
    <citation type="submission" date="2016-11" db="UniProtKB">
        <authorList>
            <consortium name="WormBaseParasite"/>
        </authorList>
    </citation>
    <scope>IDENTIFICATION</scope>
</reference>